<name>A0A8J2V817_9FLAO</name>
<evidence type="ECO:0000313" key="2">
    <source>
        <dbReference type="Proteomes" id="UP000652231"/>
    </source>
</evidence>
<accession>A0A8J2V817</accession>
<proteinExistence type="predicted"/>
<evidence type="ECO:0000313" key="1">
    <source>
        <dbReference type="EMBL" id="GGD81870.1"/>
    </source>
</evidence>
<dbReference type="Proteomes" id="UP000652231">
    <property type="component" value="Unassembled WGS sequence"/>
</dbReference>
<dbReference type="AlphaFoldDB" id="A0A8J2V817"/>
<protein>
    <submittedName>
        <fullName evidence="1">Uncharacterized protein</fullName>
    </submittedName>
</protein>
<dbReference type="EMBL" id="BMGK01000001">
    <property type="protein sequence ID" value="GGD81870.1"/>
    <property type="molecule type" value="Genomic_DNA"/>
</dbReference>
<organism evidence="1 2">
    <name type="scientific">Planktosalinus lacus</name>
    <dbReference type="NCBI Taxonomy" id="1526573"/>
    <lineage>
        <taxon>Bacteria</taxon>
        <taxon>Pseudomonadati</taxon>
        <taxon>Bacteroidota</taxon>
        <taxon>Flavobacteriia</taxon>
        <taxon>Flavobacteriales</taxon>
        <taxon>Flavobacteriaceae</taxon>
        <taxon>Planktosalinus</taxon>
    </lineage>
</organism>
<reference evidence="1" key="2">
    <citation type="submission" date="2020-09" db="EMBL/GenBank/DDBJ databases">
        <authorList>
            <person name="Sun Q."/>
            <person name="Zhou Y."/>
        </authorList>
    </citation>
    <scope>NUCLEOTIDE SEQUENCE</scope>
    <source>
        <strain evidence="1">CGMCC 1.12924</strain>
    </source>
</reference>
<reference evidence="1" key="1">
    <citation type="journal article" date="2014" name="Int. J. Syst. Evol. Microbiol.">
        <title>Complete genome sequence of Corynebacterium casei LMG S-19264T (=DSM 44701T), isolated from a smear-ripened cheese.</title>
        <authorList>
            <consortium name="US DOE Joint Genome Institute (JGI-PGF)"/>
            <person name="Walter F."/>
            <person name="Albersmeier A."/>
            <person name="Kalinowski J."/>
            <person name="Ruckert C."/>
        </authorList>
    </citation>
    <scope>NUCLEOTIDE SEQUENCE</scope>
    <source>
        <strain evidence="1">CGMCC 1.12924</strain>
    </source>
</reference>
<gene>
    <name evidence="1" type="ORF">GCM10011312_02780</name>
</gene>
<comment type="caution">
    <text evidence="1">The sequence shown here is derived from an EMBL/GenBank/DDBJ whole genome shotgun (WGS) entry which is preliminary data.</text>
</comment>
<keyword evidence="2" id="KW-1185">Reference proteome</keyword>
<sequence length="1110" mass="125619">MKVVVQDSIVLDSVSINPARFVLKDKDDKAIDTSKYRVNFETAVVFLYEDIQNSLDSVTISYLNYPGFLTKKYSLLDASIISESTGAMDRLYSLQQSTRTNTFVPFEGLNSSGSISRGITIGNNQNAVVNSELDLQITGKLSDRVGIRASIQDANIPVQEGGYSQNLNEFDQIFIELFSDNWTIRAGDIDLENQSSYFARFQKKIQGLSVKGTLSGEDSQTSMHLSGGVVRGVFARSQFVGQEGNQGPYKLIGPNGELYILIISGSERVYINGLLLKRGENADYVIDYNAGEVRFNNTFPITADMRIVIEYQYSDRNYTRFIGYGGGNYTSEKLDIGAYGYIESDLKNQPLQQNLSEEQVQILQNAGDDTEQMVAPSAVPDSYSDNKILYKKELFEGQEIFVFSNNPEDELFQVRFTLVGENQGDYVISDNSAISRIFEFVPPVSGVPQGNYAPVIQLFAPTQLQVGGVQGSYRPGEKSTVGFELAASKKDLNLFSNLDNDDNNGFAFKIQTKHNLYSQEEGLQIDGYLNADYIDQDFNTIERLYAVEFNRDWNLENPEGNQSLVVAGLQIADTNLGNATYEFQKLDFSENFDGSRHVLNASGKIGNLNSQVYGSILENSGPTQKSSFLRFNANTVYDFNKIWVGAKIAKEDNEQRILATDSITPISQRFFAYEGFVGLGDSTSVYVEMGYRKRVNDSVKVNELQRVSQSNTYYLKSQLLQSENTQLSIFANYRQLKDEYGDNENEQSITSRILFNQRLFNGAVQWNSTFETNSGVLPQQEFTFVEVEPGQGTHVWNDYNENGVQDLEEFEIAQFPDEAIFVRVLLPNQVFVKIYQNKFGQVLTVNPGNFTNNQSAKNILSKFYNQTSYLIDRKTLRQGNSLDINPFSEEEENQLGLALNFRNILFFNRGKQHYTTSYTFTNSKANNLLSVGLQKNTLQSHQLNFSHKIKQSWLVNFKSHFSENKTSSENFDQRNFTIESYDLAPKISYLFSENAEFSVLYQFTNKENLLGERENLKQQKMGLEFTYNQSENYSINGGFNFISNDFNGNAFSPVAFQMLEGLQPDKNFTWNLLFQKSITKYLDANLSYLGRKSESSNTIHTGTIQLKAYF</sequence>